<feature type="compositionally biased region" description="Basic residues" evidence="1">
    <location>
        <begin position="1"/>
        <end position="10"/>
    </location>
</feature>
<name>T1I7R6_RHOPR</name>
<dbReference type="Proteomes" id="UP000015103">
    <property type="component" value="Unassembled WGS sequence"/>
</dbReference>
<dbReference type="EnsemblMetazoa" id="RPRC012338-RA">
    <property type="protein sequence ID" value="RPRC012338-PA"/>
    <property type="gene ID" value="RPRC012338"/>
</dbReference>
<feature type="compositionally biased region" description="Polar residues" evidence="1">
    <location>
        <begin position="146"/>
        <end position="156"/>
    </location>
</feature>
<evidence type="ECO:0000313" key="2">
    <source>
        <dbReference type="EnsemblMetazoa" id="RPRC012338-PA"/>
    </source>
</evidence>
<protein>
    <submittedName>
        <fullName evidence="2">Uncharacterized protein</fullName>
    </submittedName>
</protein>
<sequence length="230" mass="27722">KKYNSNKKYKRDSDPTYKETFLSRTERRRNCRYDELRTNRIRERNYKRDSYLQRFRNEYTPPRFRRYVSPSRNWSDRRNTINRIEPSPKETPKRNSYRPKENLSSESSHRHKKERADANKHEESSTRKNYNFRSRIQFKHEKENSRYSATTYSTKSVQEKKKHKLSLDKEDGELSESSLSLYSLTPALVKTSCERQKVSGNMPPVDEDTRAKLKKVNLDHFLSMLHGTKK</sequence>
<dbReference type="VEuPathDB" id="VectorBase:RPRC012338"/>
<keyword evidence="3" id="KW-1185">Reference proteome</keyword>
<dbReference type="InParanoid" id="T1I7R6"/>
<evidence type="ECO:0000256" key="1">
    <source>
        <dbReference type="SAM" id="MobiDB-lite"/>
    </source>
</evidence>
<dbReference type="EMBL" id="ACPB03005591">
    <property type="status" value="NOT_ANNOTATED_CDS"/>
    <property type="molecule type" value="Genomic_DNA"/>
</dbReference>
<accession>T1I7R6</accession>
<organism evidence="2 3">
    <name type="scientific">Rhodnius prolixus</name>
    <name type="common">Triatomid bug</name>
    <dbReference type="NCBI Taxonomy" id="13249"/>
    <lineage>
        <taxon>Eukaryota</taxon>
        <taxon>Metazoa</taxon>
        <taxon>Ecdysozoa</taxon>
        <taxon>Arthropoda</taxon>
        <taxon>Hexapoda</taxon>
        <taxon>Insecta</taxon>
        <taxon>Pterygota</taxon>
        <taxon>Neoptera</taxon>
        <taxon>Paraneoptera</taxon>
        <taxon>Hemiptera</taxon>
        <taxon>Heteroptera</taxon>
        <taxon>Panheteroptera</taxon>
        <taxon>Cimicomorpha</taxon>
        <taxon>Reduviidae</taxon>
        <taxon>Triatominae</taxon>
        <taxon>Rhodnius</taxon>
    </lineage>
</organism>
<feature type="region of interest" description="Disordered" evidence="1">
    <location>
        <begin position="1"/>
        <end position="27"/>
    </location>
</feature>
<evidence type="ECO:0000313" key="3">
    <source>
        <dbReference type="Proteomes" id="UP000015103"/>
    </source>
</evidence>
<feature type="region of interest" description="Disordered" evidence="1">
    <location>
        <begin position="68"/>
        <end position="171"/>
    </location>
</feature>
<feature type="compositionally biased region" description="Basic and acidic residues" evidence="1">
    <location>
        <begin position="114"/>
        <end position="126"/>
    </location>
</feature>
<dbReference type="HOGENOM" id="CLU_1207435_0_0_1"/>
<dbReference type="AlphaFoldDB" id="T1I7R6"/>
<feature type="compositionally biased region" description="Basic and acidic residues" evidence="1">
    <location>
        <begin position="86"/>
        <end position="103"/>
    </location>
</feature>
<proteinExistence type="predicted"/>
<reference evidence="2" key="1">
    <citation type="submission" date="2015-05" db="UniProtKB">
        <authorList>
            <consortium name="EnsemblMetazoa"/>
        </authorList>
    </citation>
    <scope>IDENTIFICATION</scope>
</reference>